<sequence>MAKIEVNQVAEILKKHKLDPSILREIVEEMNEITAPAADEDIKPPAPKKQFVIVLSDMDGKLPKKDLTGWVVQIAENASPYTTTDRIFKGAYDFNASKKGRLLPVKSVGEALESASAKYFKESELWVKTKLPVAVVVTDNVLPKDEFKVEKVDRRRKLEEE</sequence>
<reference evidence="1 2" key="1">
    <citation type="submission" date="2016-06" db="EMBL/GenBank/DDBJ databases">
        <title>Three novel species with peptidoglycan cell walls form the new genus Lacunisphaera gen. nov. in the family Opitutaceae of the verrucomicrobial subdivision 4.</title>
        <authorList>
            <person name="Rast P."/>
            <person name="Gloeckner I."/>
            <person name="Jogler M."/>
            <person name="Boedeker C."/>
            <person name="Jeske O."/>
            <person name="Wiegand S."/>
            <person name="Reinhardt R."/>
            <person name="Schumann P."/>
            <person name="Rohde M."/>
            <person name="Spring S."/>
            <person name="Gloeckner F.O."/>
            <person name="Jogler C."/>
        </authorList>
    </citation>
    <scope>NUCLEOTIDE SEQUENCE [LARGE SCALE GENOMIC DNA]</scope>
    <source>
        <strain evidence="1 2">IG16b</strain>
    </source>
</reference>
<dbReference type="KEGG" id="obg:Verru16b_02523"/>
<dbReference type="OrthoDB" id="192580at2"/>
<evidence type="ECO:0000313" key="2">
    <source>
        <dbReference type="Proteomes" id="UP000095228"/>
    </source>
</evidence>
<dbReference type="AlphaFoldDB" id="A0A1D8AX23"/>
<organism evidence="1 2">
    <name type="scientific">Lacunisphaera limnophila</name>
    <dbReference type="NCBI Taxonomy" id="1838286"/>
    <lineage>
        <taxon>Bacteria</taxon>
        <taxon>Pseudomonadati</taxon>
        <taxon>Verrucomicrobiota</taxon>
        <taxon>Opitutia</taxon>
        <taxon>Opitutales</taxon>
        <taxon>Opitutaceae</taxon>
        <taxon>Lacunisphaera</taxon>
    </lineage>
</organism>
<dbReference type="RefSeq" id="WP_069962591.1">
    <property type="nucleotide sequence ID" value="NZ_CP016094.1"/>
</dbReference>
<evidence type="ECO:0000313" key="1">
    <source>
        <dbReference type="EMBL" id="AOS45442.1"/>
    </source>
</evidence>
<keyword evidence="2" id="KW-1185">Reference proteome</keyword>
<proteinExistence type="predicted"/>
<protein>
    <submittedName>
        <fullName evidence="1">Uncharacterized protein</fullName>
    </submittedName>
</protein>
<gene>
    <name evidence="1" type="ORF">Verru16b_02523</name>
</gene>
<name>A0A1D8AX23_9BACT</name>
<dbReference type="Proteomes" id="UP000095228">
    <property type="component" value="Chromosome"/>
</dbReference>
<accession>A0A1D8AX23</accession>
<dbReference type="EMBL" id="CP016094">
    <property type="protein sequence ID" value="AOS45442.1"/>
    <property type="molecule type" value="Genomic_DNA"/>
</dbReference>